<dbReference type="AlphaFoldDB" id="A0A915KSI4"/>
<dbReference type="Proteomes" id="UP000887565">
    <property type="component" value="Unplaced"/>
</dbReference>
<evidence type="ECO:0000313" key="1">
    <source>
        <dbReference type="Proteomes" id="UP000887565"/>
    </source>
</evidence>
<accession>A0A915KSI4</accession>
<protein>
    <submittedName>
        <fullName evidence="2">Uncharacterized protein</fullName>
    </submittedName>
</protein>
<name>A0A915KSI4_ROMCU</name>
<keyword evidence="1" id="KW-1185">Reference proteome</keyword>
<organism evidence="1 2">
    <name type="scientific">Romanomermis culicivorax</name>
    <name type="common">Nematode worm</name>
    <dbReference type="NCBI Taxonomy" id="13658"/>
    <lineage>
        <taxon>Eukaryota</taxon>
        <taxon>Metazoa</taxon>
        <taxon>Ecdysozoa</taxon>
        <taxon>Nematoda</taxon>
        <taxon>Enoplea</taxon>
        <taxon>Dorylaimia</taxon>
        <taxon>Mermithida</taxon>
        <taxon>Mermithoidea</taxon>
        <taxon>Mermithidae</taxon>
        <taxon>Romanomermis</taxon>
    </lineage>
</organism>
<dbReference type="WBParaSite" id="nRc.2.0.1.t41065-RA">
    <property type="protein sequence ID" value="nRc.2.0.1.t41065-RA"/>
    <property type="gene ID" value="nRc.2.0.1.g41065"/>
</dbReference>
<evidence type="ECO:0000313" key="2">
    <source>
        <dbReference type="WBParaSite" id="nRc.2.0.1.t41065-RA"/>
    </source>
</evidence>
<proteinExistence type="predicted"/>
<reference evidence="2" key="1">
    <citation type="submission" date="2022-11" db="UniProtKB">
        <authorList>
            <consortium name="WormBaseParasite"/>
        </authorList>
    </citation>
    <scope>IDENTIFICATION</scope>
</reference>
<sequence length="68" mass="7931">MQAKIKDDGREYKYSKSLILIRMKPEKIVKHLGFGYPKTNLLGFGSDNLKLFGYPKFGFGHPLHLYRE</sequence>